<accession>A0A8D0FA11</accession>
<dbReference type="PRINTS" id="PR02108">
    <property type="entry name" value="MRGPCRFAMILY"/>
</dbReference>
<feature type="transmembrane region" description="Helical" evidence="11">
    <location>
        <begin position="332"/>
        <end position="357"/>
    </location>
</feature>
<dbReference type="PANTHER" id="PTHR11334:SF68">
    <property type="entry name" value="G-PROTEIN COUPLED RECEPTORS FAMILY 1 PROFILE DOMAIN-CONTAINING PROTEIN-RELATED"/>
    <property type="match status" value="1"/>
</dbReference>
<feature type="transmembrane region" description="Helical" evidence="11">
    <location>
        <begin position="218"/>
        <end position="239"/>
    </location>
</feature>
<keyword evidence="8 10" id="KW-0807">Transducer</keyword>
<evidence type="ECO:0000256" key="9">
    <source>
        <dbReference type="ARBA" id="ARBA00061394"/>
    </source>
</evidence>
<keyword evidence="2" id="KW-1003">Cell membrane</keyword>
<evidence type="ECO:0000313" key="14">
    <source>
        <dbReference type="Proteomes" id="UP000694551"/>
    </source>
</evidence>
<feature type="transmembrane region" description="Helical" evidence="11">
    <location>
        <begin position="184"/>
        <end position="206"/>
    </location>
</feature>
<feature type="transmembrane region" description="Helical" evidence="11">
    <location>
        <begin position="245"/>
        <end position="267"/>
    </location>
</feature>
<protein>
    <recommendedName>
        <fullName evidence="12">G-protein coupled receptors family 1 profile domain-containing protein</fullName>
    </recommendedName>
</protein>
<name>A0A8D0FA11_STROC</name>
<dbReference type="InterPro" id="IPR017452">
    <property type="entry name" value="GPCR_Rhodpsn_7TM"/>
</dbReference>
<feature type="transmembrane region" description="Helical" evidence="11">
    <location>
        <begin position="33"/>
        <end position="52"/>
    </location>
</feature>
<evidence type="ECO:0000313" key="13">
    <source>
        <dbReference type="Ensembl" id="ENSSOCP00000011408.1"/>
    </source>
</evidence>
<reference evidence="13" key="2">
    <citation type="submission" date="2025-09" db="UniProtKB">
        <authorList>
            <consortium name="Ensembl"/>
        </authorList>
    </citation>
    <scope>IDENTIFICATION</scope>
</reference>
<comment type="similarity">
    <text evidence="9">Belongs to the G-protein coupled receptor 1 family. Mas subfamily.</text>
</comment>
<organism evidence="13 14">
    <name type="scientific">Strix occidentalis caurina</name>
    <name type="common">northern spotted owl</name>
    <dbReference type="NCBI Taxonomy" id="311401"/>
    <lineage>
        <taxon>Eukaryota</taxon>
        <taxon>Metazoa</taxon>
        <taxon>Chordata</taxon>
        <taxon>Craniata</taxon>
        <taxon>Vertebrata</taxon>
        <taxon>Euteleostomi</taxon>
        <taxon>Archelosauria</taxon>
        <taxon>Archosauria</taxon>
        <taxon>Dinosauria</taxon>
        <taxon>Saurischia</taxon>
        <taxon>Theropoda</taxon>
        <taxon>Coelurosauria</taxon>
        <taxon>Aves</taxon>
        <taxon>Neognathae</taxon>
        <taxon>Neoaves</taxon>
        <taxon>Telluraves</taxon>
        <taxon>Strigiformes</taxon>
        <taxon>Strigidae</taxon>
        <taxon>Strix</taxon>
    </lineage>
</organism>
<feature type="transmembrane region" description="Helical" evidence="11">
    <location>
        <begin position="303"/>
        <end position="326"/>
    </location>
</feature>
<dbReference type="GO" id="GO:0005886">
    <property type="term" value="C:plasma membrane"/>
    <property type="evidence" value="ECO:0007669"/>
    <property type="project" value="UniProtKB-SubCell"/>
</dbReference>
<feature type="domain" description="G-protein coupled receptors family 1 profile" evidence="12">
    <location>
        <begin position="44"/>
        <end position="424"/>
    </location>
</feature>
<dbReference type="SUPFAM" id="SSF81321">
    <property type="entry name" value="Family A G protein-coupled receptor-like"/>
    <property type="match status" value="2"/>
</dbReference>
<evidence type="ECO:0000256" key="8">
    <source>
        <dbReference type="ARBA" id="ARBA00023224"/>
    </source>
</evidence>
<evidence type="ECO:0000256" key="2">
    <source>
        <dbReference type="ARBA" id="ARBA00022475"/>
    </source>
</evidence>
<dbReference type="AlphaFoldDB" id="A0A8D0FA11"/>
<keyword evidence="14" id="KW-1185">Reference proteome</keyword>
<feature type="transmembrane region" description="Helical" evidence="11">
    <location>
        <begin position="369"/>
        <end position="389"/>
    </location>
</feature>
<keyword evidence="5 10" id="KW-0297">G-protein coupled receptor</keyword>
<evidence type="ECO:0000256" key="6">
    <source>
        <dbReference type="ARBA" id="ARBA00023136"/>
    </source>
</evidence>
<feature type="transmembrane region" description="Helical" evidence="11">
    <location>
        <begin position="145"/>
        <end position="164"/>
    </location>
</feature>
<dbReference type="FunFam" id="1.20.1070.10:FF:000193">
    <property type="entry name" value="Mas-related G-protein coupled receptor member E"/>
    <property type="match status" value="1"/>
</dbReference>
<comment type="subcellular location">
    <subcellularLocation>
        <location evidence="1">Cell membrane</location>
        <topology evidence="1">Multi-pass membrane protein</topology>
    </subcellularLocation>
</comment>
<dbReference type="PROSITE" id="PS00237">
    <property type="entry name" value="G_PROTEIN_RECEP_F1_1"/>
    <property type="match status" value="2"/>
</dbReference>
<feature type="transmembrane region" description="Helical" evidence="11">
    <location>
        <begin position="64"/>
        <end position="88"/>
    </location>
</feature>
<dbReference type="PRINTS" id="PR00237">
    <property type="entry name" value="GPCRRHODOPSN"/>
</dbReference>
<evidence type="ECO:0000256" key="5">
    <source>
        <dbReference type="ARBA" id="ARBA00023040"/>
    </source>
</evidence>
<dbReference type="Proteomes" id="UP000694551">
    <property type="component" value="Unplaced"/>
</dbReference>
<sequence length="469" mass="52658">LDHLTHDLAETPQRAALFGDETGYITDVAIDTVTLLICLCGLVGNGAVLWLLGFCIRRNPITVYVLNLAVADSTFLLFMVASALLYMINNISCSTTVSLTYLRSLFLLSLFSYNMGLYLLTTISIERCVSILCPLWYRCHRPQHLSAGMCALLWALSITVIAAVTSLCLLQEHEHCQIALISMYGLNFLIFAPPMVISNVILFIKVLCGSQRRQPKRLYIVIFLTVLFFLIFGVALSIWNFLQQFAVADFSLLLLFFIIVEFLCHFFELSSLGLLTTISVERCISVFFPIWYRCHRPKHLSGIVSGMSWALTGFFVFSMSLSFSFAEGYETVFAGIAIAVSTILSSTMLISNLLLFIKLQCGSQRRQPGKLYVVVLLSVIFFFAFGIPFSVEVFLNLPSSHELLPEKTTFLLALLNCSINPVIYFLVGSWRQCRFQGSMKVALRRVFEEKVVSKKETHVPEDTVVGTSL</sequence>
<evidence type="ECO:0000256" key="11">
    <source>
        <dbReference type="SAM" id="Phobius"/>
    </source>
</evidence>
<keyword evidence="7 10" id="KW-0675">Receptor</keyword>
<evidence type="ECO:0000256" key="7">
    <source>
        <dbReference type="ARBA" id="ARBA00023170"/>
    </source>
</evidence>
<feature type="transmembrane region" description="Helical" evidence="11">
    <location>
        <begin position="100"/>
        <end position="125"/>
    </location>
</feature>
<proteinExistence type="inferred from homology"/>
<dbReference type="GO" id="GO:0004930">
    <property type="term" value="F:G protein-coupled receptor activity"/>
    <property type="evidence" value="ECO:0007669"/>
    <property type="project" value="UniProtKB-KW"/>
</dbReference>
<keyword evidence="4 11" id="KW-1133">Transmembrane helix</keyword>
<reference evidence="13" key="1">
    <citation type="submission" date="2025-08" db="UniProtKB">
        <authorList>
            <consortium name="Ensembl"/>
        </authorList>
    </citation>
    <scope>IDENTIFICATION</scope>
</reference>
<dbReference type="InterPro" id="IPR000276">
    <property type="entry name" value="GPCR_Rhodpsn"/>
</dbReference>
<dbReference type="Pfam" id="PF00001">
    <property type="entry name" value="7tm_1"/>
    <property type="match status" value="1"/>
</dbReference>
<evidence type="ECO:0000256" key="3">
    <source>
        <dbReference type="ARBA" id="ARBA00022692"/>
    </source>
</evidence>
<evidence type="ECO:0000256" key="4">
    <source>
        <dbReference type="ARBA" id="ARBA00022989"/>
    </source>
</evidence>
<feature type="transmembrane region" description="Helical" evidence="11">
    <location>
        <begin position="409"/>
        <end position="430"/>
    </location>
</feature>
<dbReference type="PANTHER" id="PTHR11334">
    <property type="entry name" value="MAS-RELATED G-PROTEIN COUPLED RECEPTOR"/>
    <property type="match status" value="1"/>
</dbReference>
<dbReference type="Ensembl" id="ENSSOCT00000011710.1">
    <property type="protein sequence ID" value="ENSSOCP00000011408.1"/>
    <property type="gene ID" value="ENSSOCG00000008607.1"/>
</dbReference>
<evidence type="ECO:0000259" key="12">
    <source>
        <dbReference type="PROSITE" id="PS50262"/>
    </source>
</evidence>
<dbReference type="InterPro" id="IPR026234">
    <property type="entry name" value="MRGPCRFAMILY"/>
</dbReference>
<dbReference type="PROSITE" id="PS50262">
    <property type="entry name" value="G_PROTEIN_RECEP_F1_2"/>
    <property type="match status" value="1"/>
</dbReference>
<dbReference type="Gene3D" id="1.20.1070.10">
    <property type="entry name" value="Rhodopsin 7-helix transmembrane proteins"/>
    <property type="match status" value="2"/>
</dbReference>
<evidence type="ECO:0000256" key="10">
    <source>
        <dbReference type="RuleBase" id="RU000688"/>
    </source>
</evidence>
<evidence type="ECO:0000256" key="1">
    <source>
        <dbReference type="ARBA" id="ARBA00004651"/>
    </source>
</evidence>
<keyword evidence="3 10" id="KW-0812">Transmembrane</keyword>
<keyword evidence="6 11" id="KW-0472">Membrane</keyword>